<keyword evidence="4 9" id="KW-0547">Nucleotide-binding</keyword>
<dbReference type="Pfam" id="PF00004">
    <property type="entry name" value="AAA"/>
    <property type="match status" value="1"/>
</dbReference>
<evidence type="ECO:0000256" key="12">
    <source>
        <dbReference type="PIRSR" id="PIRSR001174-2"/>
    </source>
</evidence>
<dbReference type="Pfam" id="PF02190">
    <property type="entry name" value="LON_substr_bdg"/>
    <property type="match status" value="1"/>
</dbReference>
<dbReference type="Gene3D" id="2.30.130.40">
    <property type="entry name" value="LON domain-like"/>
    <property type="match status" value="1"/>
</dbReference>
<evidence type="ECO:0000259" key="15">
    <source>
        <dbReference type="PROSITE" id="PS51786"/>
    </source>
</evidence>
<dbReference type="GO" id="GO:0006515">
    <property type="term" value="P:protein quality control for misfolded or incompletely synthesized proteins"/>
    <property type="evidence" value="ECO:0007669"/>
    <property type="project" value="UniProtKB-UniRule"/>
</dbReference>
<dbReference type="NCBIfam" id="TIGR00763">
    <property type="entry name" value="lon"/>
    <property type="match status" value="1"/>
</dbReference>
<dbReference type="FunFam" id="3.40.50.300:FF:000382">
    <property type="entry name" value="Lon protease homolog 2, peroxisomal"/>
    <property type="match status" value="1"/>
</dbReference>
<dbReference type="InterPro" id="IPR027417">
    <property type="entry name" value="P-loop_NTPase"/>
</dbReference>
<protein>
    <recommendedName>
        <fullName evidence="9 10">Lon protease</fullName>
        <ecNumber evidence="9 10">3.4.21.53</ecNumber>
    </recommendedName>
    <alternativeName>
        <fullName evidence="9">ATP-dependent protease La</fullName>
    </alternativeName>
</protein>
<dbReference type="CDD" id="cd19500">
    <property type="entry name" value="RecA-like_Lon"/>
    <property type="match status" value="1"/>
</dbReference>
<organism evidence="17 18">
    <name type="scientific">Candidatus Coatesbacteria bacterium RBG_13_66_14</name>
    <dbReference type="NCBI Taxonomy" id="1817816"/>
    <lineage>
        <taxon>Bacteria</taxon>
        <taxon>Candidatus Coatesiibacteriota</taxon>
    </lineage>
</organism>
<dbReference type="Gene3D" id="3.40.50.300">
    <property type="entry name" value="P-loop containing nucleotide triphosphate hydrolases"/>
    <property type="match status" value="1"/>
</dbReference>
<dbReference type="EC" id="3.4.21.53" evidence="9 10"/>
<dbReference type="PROSITE" id="PS01046">
    <property type="entry name" value="LON_SER"/>
    <property type="match status" value="1"/>
</dbReference>
<dbReference type="InterPro" id="IPR020568">
    <property type="entry name" value="Ribosomal_Su5_D2-typ_SF"/>
</dbReference>
<dbReference type="Gene3D" id="1.10.8.60">
    <property type="match status" value="1"/>
</dbReference>
<dbReference type="InterPro" id="IPR008269">
    <property type="entry name" value="Lon_proteolytic"/>
</dbReference>
<dbReference type="InterPro" id="IPR004815">
    <property type="entry name" value="Lon_bac/euk-typ"/>
</dbReference>
<feature type="active site" evidence="9 11">
    <location>
        <position position="681"/>
    </location>
</feature>
<dbReference type="PANTHER" id="PTHR10046">
    <property type="entry name" value="ATP DEPENDENT LON PROTEASE FAMILY MEMBER"/>
    <property type="match status" value="1"/>
</dbReference>
<evidence type="ECO:0000256" key="5">
    <source>
        <dbReference type="ARBA" id="ARBA00022801"/>
    </source>
</evidence>
<dbReference type="InterPro" id="IPR014721">
    <property type="entry name" value="Ribsml_uS5_D2-typ_fold_subgr"/>
</dbReference>
<dbReference type="EMBL" id="MFAF01000029">
    <property type="protein sequence ID" value="OGD78632.1"/>
    <property type="molecule type" value="Genomic_DNA"/>
</dbReference>
<dbReference type="SMART" id="SM00464">
    <property type="entry name" value="LON"/>
    <property type="match status" value="1"/>
</dbReference>
<evidence type="ECO:0000256" key="6">
    <source>
        <dbReference type="ARBA" id="ARBA00022825"/>
    </source>
</evidence>
<evidence type="ECO:0000256" key="11">
    <source>
        <dbReference type="PIRSR" id="PIRSR001174-1"/>
    </source>
</evidence>
<dbReference type="GO" id="GO:0016887">
    <property type="term" value="F:ATP hydrolysis activity"/>
    <property type="evidence" value="ECO:0007669"/>
    <property type="project" value="UniProtKB-UniRule"/>
</dbReference>
<dbReference type="InterPro" id="IPR027543">
    <property type="entry name" value="Lon_bac"/>
</dbReference>
<proteinExistence type="evidence at transcript level"/>
<evidence type="ECO:0000256" key="14">
    <source>
        <dbReference type="RuleBase" id="RU000591"/>
    </source>
</evidence>
<dbReference type="GO" id="GO:0034605">
    <property type="term" value="P:cellular response to heat"/>
    <property type="evidence" value="ECO:0007669"/>
    <property type="project" value="UniProtKB-UniRule"/>
</dbReference>
<evidence type="ECO:0000259" key="16">
    <source>
        <dbReference type="PROSITE" id="PS51787"/>
    </source>
</evidence>
<dbReference type="InterPro" id="IPR003111">
    <property type="entry name" value="Lon_prtase_N"/>
</dbReference>
<dbReference type="PRINTS" id="PR00830">
    <property type="entry name" value="ENDOLAPTASE"/>
</dbReference>
<dbReference type="InterPro" id="IPR054594">
    <property type="entry name" value="Lon_lid"/>
</dbReference>
<dbReference type="GO" id="GO:0043565">
    <property type="term" value="F:sequence-specific DNA binding"/>
    <property type="evidence" value="ECO:0007669"/>
    <property type="project" value="UniProtKB-UniRule"/>
</dbReference>
<dbReference type="HAMAP" id="MF_01973">
    <property type="entry name" value="lon_bact"/>
    <property type="match status" value="1"/>
</dbReference>
<sequence>MVNAEGDVQLDPGEEKVLPVLPLTNLVCFPYMLLPMGVEGARDTRLVDRVMLGDRLVALFTVKNPKTGELFKVGVLAIILKMLRMPDDSMRLMVQGLQRIKRGEVLTGGEYLEAAVAPLEEREPDTVRVKALRSSLLEVFGNLVKLSGRTEELTVASINLEENSRLADFVATNLNLEVSERQGILATSNVEKRLDAVLKLAGRELEVLRIGQSIQQEISEEMTKAQREFYLRQQLQAIQRELGEGEESSVELDELAERIAVKAWPEQIRTKAERELARLRQMSAGSAEYVVSHTYLTWLLDLPWGHYSQDKLDVKRAARILDEDHYGLVQVKDRILEFLAVRSLVPDGKGPILCLVGPPGTGKTSLGRSVARALSREFVRVSLGGVHDEAEIRGHRRTYVGALPGRIIQGIKTAGTSNPVFMLDEIDKLASDFRGDPSSALLEVLDPEQNWSFRDNYLEEAYDLSKVFFITTANTATTIPRPLLDRMETLDLAGYTLEQKVQIARRYLLPRQLETNGLTRKKLSIPAGTLRAVADRYTREAGVRNLERAIGTVCRKVARRVATGEVTGKVAVKAADLVDYLGSTVFERERRKRNDMVGVATGLVWTPFGGDIVFVEAARMEGKGGLVLTGQLGEVMQESARIAVSFVRSRAERFKIAPDFNADSDIHIHVPAGAVPKDGPSAGVTMATALVSLLSGRPVKNDLAMTGELSLRGDVLPVGGLKEKLLAARRAGIRSVVLPARNRTMVQDAFRDEPTETLEGLELLYVSRAEEAVRLALE</sequence>
<keyword evidence="3 9" id="KW-0645">Protease</keyword>
<dbReference type="InterPro" id="IPR003593">
    <property type="entry name" value="AAA+_ATPase"/>
</dbReference>
<dbReference type="PROSITE" id="PS51786">
    <property type="entry name" value="LON_PROTEOLYTIC"/>
    <property type="match status" value="1"/>
</dbReference>
<reference evidence="17 18" key="1">
    <citation type="journal article" date="2016" name="Nat. Commun.">
        <title>Thousands of microbial genomes shed light on interconnected biogeochemical processes in an aquifer system.</title>
        <authorList>
            <person name="Anantharaman K."/>
            <person name="Brown C.T."/>
            <person name="Hug L.A."/>
            <person name="Sharon I."/>
            <person name="Castelle C.J."/>
            <person name="Probst A.J."/>
            <person name="Thomas B.C."/>
            <person name="Singh A."/>
            <person name="Wilkins M.J."/>
            <person name="Karaoz U."/>
            <person name="Brodie E.L."/>
            <person name="Williams K.H."/>
            <person name="Hubbard S.S."/>
            <person name="Banfield J.F."/>
        </authorList>
    </citation>
    <scope>NUCLEOTIDE SEQUENCE [LARGE SCALE GENOMIC DNA]</scope>
</reference>
<comment type="similarity">
    <text evidence="9 10 13 14">Belongs to the peptidase S16 family.</text>
</comment>
<accession>A0A1F5FGF8</accession>
<evidence type="ECO:0000256" key="2">
    <source>
        <dbReference type="ARBA" id="ARBA00022490"/>
    </source>
</evidence>
<feature type="active site" evidence="9 11">
    <location>
        <position position="724"/>
    </location>
</feature>
<dbReference type="InterPro" id="IPR027065">
    <property type="entry name" value="Lon_Prtase"/>
</dbReference>
<dbReference type="GO" id="GO:0004252">
    <property type="term" value="F:serine-type endopeptidase activity"/>
    <property type="evidence" value="ECO:0007669"/>
    <property type="project" value="UniProtKB-UniRule"/>
</dbReference>
<comment type="catalytic activity">
    <reaction evidence="9 10 13">
        <text>Hydrolysis of proteins in presence of ATP.</text>
        <dbReference type="EC" id="3.4.21.53"/>
    </reaction>
</comment>
<evidence type="ECO:0000313" key="17">
    <source>
        <dbReference type="EMBL" id="OGD78632.1"/>
    </source>
</evidence>
<keyword evidence="8 9" id="KW-0346">Stress response</keyword>
<dbReference type="PROSITE" id="PS51787">
    <property type="entry name" value="LON_N"/>
    <property type="match status" value="1"/>
</dbReference>
<dbReference type="AlphaFoldDB" id="A0A1F5FGF8"/>
<feature type="domain" description="Lon proteolytic" evidence="15">
    <location>
        <begin position="594"/>
        <end position="778"/>
    </location>
</feature>
<dbReference type="InterPro" id="IPR008268">
    <property type="entry name" value="Peptidase_S16_AS"/>
</dbReference>
<keyword evidence="2 9" id="KW-0963">Cytoplasm</keyword>
<feature type="domain" description="Lon N-terminal" evidence="16">
    <location>
        <begin position="18"/>
        <end position="205"/>
    </location>
</feature>
<gene>
    <name evidence="9" type="primary">lon</name>
    <name evidence="17" type="ORF">A2Y64_04745</name>
</gene>
<comment type="subcellular location">
    <subcellularLocation>
        <location evidence="1 9 10">Cytoplasm</location>
    </subcellularLocation>
</comment>
<keyword evidence="7 9" id="KW-0067">ATP-binding</keyword>
<evidence type="ECO:0000256" key="13">
    <source>
        <dbReference type="PROSITE-ProRule" id="PRU01122"/>
    </source>
</evidence>
<dbReference type="InterPro" id="IPR003959">
    <property type="entry name" value="ATPase_AAA_core"/>
</dbReference>
<keyword evidence="6 9" id="KW-0720">Serine protease</keyword>
<evidence type="ECO:0000256" key="7">
    <source>
        <dbReference type="ARBA" id="ARBA00022840"/>
    </source>
</evidence>
<dbReference type="Proteomes" id="UP000177187">
    <property type="component" value="Unassembled WGS sequence"/>
</dbReference>
<dbReference type="Pfam" id="PF05362">
    <property type="entry name" value="Lon_C"/>
    <property type="match status" value="1"/>
</dbReference>
<comment type="subunit">
    <text evidence="9 10">Homohexamer. Organized in a ring with a central cavity.</text>
</comment>
<evidence type="ECO:0000256" key="4">
    <source>
        <dbReference type="ARBA" id="ARBA00022741"/>
    </source>
</evidence>
<dbReference type="GO" id="GO:0005524">
    <property type="term" value="F:ATP binding"/>
    <property type="evidence" value="ECO:0007669"/>
    <property type="project" value="UniProtKB-UniRule"/>
</dbReference>
<comment type="caution">
    <text evidence="17">The sequence shown here is derived from an EMBL/GenBank/DDBJ whole genome shotgun (WGS) entry which is preliminary data.</text>
</comment>
<evidence type="ECO:0000256" key="1">
    <source>
        <dbReference type="ARBA" id="ARBA00004496"/>
    </source>
</evidence>
<dbReference type="STRING" id="1817816.A2Y64_04745"/>
<evidence type="ECO:0000256" key="10">
    <source>
        <dbReference type="PIRNR" id="PIRNR001174"/>
    </source>
</evidence>
<keyword evidence="5 9" id="KW-0378">Hydrolase</keyword>
<dbReference type="SMART" id="SM00382">
    <property type="entry name" value="AAA"/>
    <property type="match status" value="1"/>
</dbReference>
<comment type="function">
    <text evidence="9">ATP-dependent serine protease that mediates the selective degradation of mutant and abnormal proteins as well as certain short-lived regulatory proteins. Required for cellular homeostasis and for survival from DNA damage and developmental changes induced by stress. Degrades polypeptides processively to yield small peptide fragments that are 5 to 10 amino acids long. Binds to DNA in a double-stranded, site-specific manner.</text>
</comment>
<dbReference type="Gene3D" id="3.30.230.10">
    <property type="match status" value="1"/>
</dbReference>
<comment type="induction">
    <text evidence="9">By heat shock.</text>
</comment>
<dbReference type="SUPFAM" id="SSF54211">
    <property type="entry name" value="Ribosomal protein S5 domain 2-like"/>
    <property type="match status" value="1"/>
</dbReference>
<dbReference type="Pfam" id="PF22667">
    <property type="entry name" value="Lon_lid"/>
    <property type="match status" value="1"/>
</dbReference>
<evidence type="ECO:0000313" key="18">
    <source>
        <dbReference type="Proteomes" id="UP000177187"/>
    </source>
</evidence>
<dbReference type="InterPro" id="IPR015947">
    <property type="entry name" value="PUA-like_sf"/>
</dbReference>
<dbReference type="GO" id="GO:0005737">
    <property type="term" value="C:cytoplasm"/>
    <property type="evidence" value="ECO:0007669"/>
    <property type="project" value="UniProtKB-SubCell"/>
</dbReference>
<dbReference type="SUPFAM" id="SSF52540">
    <property type="entry name" value="P-loop containing nucleoside triphosphate hydrolases"/>
    <property type="match status" value="1"/>
</dbReference>
<dbReference type="PIRSF" id="PIRSF001174">
    <property type="entry name" value="Lon_proteas"/>
    <property type="match status" value="1"/>
</dbReference>
<feature type="binding site" evidence="9 12">
    <location>
        <begin position="357"/>
        <end position="364"/>
    </location>
    <ligand>
        <name>ATP</name>
        <dbReference type="ChEBI" id="CHEBI:30616"/>
    </ligand>
</feature>
<evidence type="ECO:0000256" key="8">
    <source>
        <dbReference type="ARBA" id="ARBA00023016"/>
    </source>
</evidence>
<evidence type="ECO:0000256" key="3">
    <source>
        <dbReference type="ARBA" id="ARBA00022670"/>
    </source>
</evidence>
<dbReference type="GO" id="GO:0004176">
    <property type="term" value="F:ATP-dependent peptidase activity"/>
    <property type="evidence" value="ECO:0007669"/>
    <property type="project" value="UniProtKB-UniRule"/>
</dbReference>
<dbReference type="Gene3D" id="1.20.5.5270">
    <property type="match status" value="1"/>
</dbReference>
<dbReference type="Gene3D" id="1.20.58.1480">
    <property type="match status" value="1"/>
</dbReference>
<name>A0A1F5FGF8_9BACT</name>
<dbReference type="InterPro" id="IPR046336">
    <property type="entry name" value="Lon_prtase_N_sf"/>
</dbReference>
<dbReference type="SUPFAM" id="SSF88697">
    <property type="entry name" value="PUA domain-like"/>
    <property type="match status" value="1"/>
</dbReference>
<evidence type="ECO:0000256" key="9">
    <source>
        <dbReference type="HAMAP-Rule" id="MF_01973"/>
    </source>
</evidence>